<evidence type="ECO:0000313" key="4">
    <source>
        <dbReference type="EMBL" id="KKL81641.1"/>
    </source>
</evidence>
<dbReference type="Gene3D" id="3.20.20.80">
    <property type="entry name" value="Glycosidases"/>
    <property type="match status" value="1"/>
</dbReference>
<name>A0A0F9FTN1_9ZZZZ</name>
<dbReference type="EMBL" id="LAZR01022507">
    <property type="protein sequence ID" value="KKL81641.1"/>
    <property type="molecule type" value="Genomic_DNA"/>
</dbReference>
<dbReference type="SUPFAM" id="SSF51445">
    <property type="entry name" value="(Trans)glycosidases"/>
    <property type="match status" value="1"/>
</dbReference>
<keyword evidence="1" id="KW-0378">Hydrolase</keyword>
<evidence type="ECO:0000256" key="2">
    <source>
        <dbReference type="ARBA" id="ARBA00023295"/>
    </source>
</evidence>
<dbReference type="AlphaFoldDB" id="A0A0F9FTN1"/>
<dbReference type="Pfam" id="PF02449">
    <property type="entry name" value="Glyco_hydro_42"/>
    <property type="match status" value="1"/>
</dbReference>
<evidence type="ECO:0000256" key="1">
    <source>
        <dbReference type="ARBA" id="ARBA00022801"/>
    </source>
</evidence>
<dbReference type="InterPro" id="IPR013529">
    <property type="entry name" value="Glyco_hydro_42_N"/>
</dbReference>
<comment type="caution">
    <text evidence="4">The sequence shown here is derived from an EMBL/GenBank/DDBJ whole genome shotgun (WGS) entry which is preliminary data.</text>
</comment>
<organism evidence="4">
    <name type="scientific">marine sediment metagenome</name>
    <dbReference type="NCBI Taxonomy" id="412755"/>
    <lineage>
        <taxon>unclassified sequences</taxon>
        <taxon>metagenomes</taxon>
        <taxon>ecological metagenomes</taxon>
    </lineage>
</organism>
<feature type="non-terminal residue" evidence="4">
    <location>
        <position position="747"/>
    </location>
</feature>
<accession>A0A0F9FTN1</accession>
<sequence>AVADGAGLVVVNPTDLSEAMAELLGIDAAAKIEKHARAGTVEKVIDHPVISGVPLAALPRIGPAGYKFTEGGATVVAKVGDRPVVAVSAKARRRVVLLNVGRGAELIWTMRREQMLEPRLPSWERQWSLLLKSILWASRKDGHLVMTASAPAKIQRDALAQAKLKVAITLPSGDYRPTGTSKLEVVFRSSGLAGPAANTKKLALRGGKQEFEFPLPASLAAGENEVDVVLKTAGKVAAWATAVFDVAPRGSIGKIALAPEKPFYAEDEKLTFTLPGKAGADGLALVARLVDNRGREVWRQKRKVSKGDFSEAFSLQPTGMLTPVGRFRVDLVGGEIVEASAESIFFVRQELVWDSYEPVLWLTRNRVRWYYDVDYFKMLREVMWIPNGWAHSFNPRGEAYYQMVYGGFNRVGYESLHFFSMNHNWTNATFERRRRGFAKAKDTRWLYRTPIDKKTAVPVDKPDYANLSYGNNPHNSFFPLDDPDYLAWTGKKIASQIDRVNVFNPIIYDLMDEGSYTSYARSHDFDFSPVSLKHFRIWLKDRYGALATLNRQWETQFKAWDKVMPMHTAEVRARAKGKKLPNYAPWVDHRQYNDIVYNRYIKLCSDAARAAGDGDAVVGIGGGQRPNPYGGWDYWLVTNHFTWIENYFPDTNEYIRSFNTPDSKLKVCPGADVWYSLMTGNNGFYRWVDYGHLRSDFSLLKRGEVTARQLAEVRGRGFAKLLLAAEAVDDPIGIHYSQSTIQLSYIR</sequence>
<feature type="non-terminal residue" evidence="4">
    <location>
        <position position="1"/>
    </location>
</feature>
<proteinExistence type="predicted"/>
<dbReference type="GO" id="GO:0004565">
    <property type="term" value="F:beta-galactosidase activity"/>
    <property type="evidence" value="ECO:0007669"/>
    <property type="project" value="InterPro"/>
</dbReference>
<dbReference type="GO" id="GO:0009341">
    <property type="term" value="C:beta-galactosidase complex"/>
    <property type="evidence" value="ECO:0007669"/>
    <property type="project" value="InterPro"/>
</dbReference>
<gene>
    <name evidence="4" type="ORF">LCGC14_1992730</name>
</gene>
<keyword evidence="2" id="KW-0326">Glycosidase</keyword>
<feature type="domain" description="Glycoside hydrolase family 42 N-terminal" evidence="3">
    <location>
        <begin position="523"/>
        <end position="635"/>
    </location>
</feature>
<reference evidence="4" key="1">
    <citation type="journal article" date="2015" name="Nature">
        <title>Complex archaea that bridge the gap between prokaryotes and eukaryotes.</title>
        <authorList>
            <person name="Spang A."/>
            <person name="Saw J.H."/>
            <person name="Jorgensen S.L."/>
            <person name="Zaremba-Niedzwiedzka K."/>
            <person name="Martijn J."/>
            <person name="Lind A.E."/>
            <person name="van Eijk R."/>
            <person name="Schleper C."/>
            <person name="Guy L."/>
            <person name="Ettema T.J."/>
        </authorList>
    </citation>
    <scope>NUCLEOTIDE SEQUENCE</scope>
</reference>
<evidence type="ECO:0000259" key="3">
    <source>
        <dbReference type="Pfam" id="PF02449"/>
    </source>
</evidence>
<dbReference type="GO" id="GO:0005975">
    <property type="term" value="P:carbohydrate metabolic process"/>
    <property type="evidence" value="ECO:0007669"/>
    <property type="project" value="InterPro"/>
</dbReference>
<dbReference type="InterPro" id="IPR017853">
    <property type="entry name" value="GH"/>
</dbReference>
<protein>
    <recommendedName>
        <fullName evidence="3">Glycoside hydrolase family 42 N-terminal domain-containing protein</fullName>
    </recommendedName>
</protein>